<comment type="caution">
    <text evidence="6">The sequence shown here is derived from an EMBL/GenBank/DDBJ whole genome shotgun (WGS) entry which is preliminary data.</text>
</comment>
<evidence type="ECO:0000256" key="2">
    <source>
        <dbReference type="ARBA" id="ARBA00023125"/>
    </source>
</evidence>
<dbReference type="EMBL" id="NMVI01000015">
    <property type="protein sequence ID" value="OYN87922.1"/>
    <property type="molecule type" value="Genomic_DNA"/>
</dbReference>
<evidence type="ECO:0000259" key="5">
    <source>
        <dbReference type="PROSITE" id="PS50977"/>
    </source>
</evidence>
<dbReference type="Pfam" id="PF13305">
    <property type="entry name" value="TetR_C_33"/>
    <property type="match status" value="1"/>
</dbReference>
<dbReference type="InterPro" id="IPR036271">
    <property type="entry name" value="Tet_transcr_reg_TetR-rel_C_sf"/>
</dbReference>
<reference evidence="6 7" key="1">
    <citation type="submission" date="2017-07" db="EMBL/GenBank/DDBJ databases">
        <title>Draft whole genome sequences of clinical Proprionibacteriaceae strains.</title>
        <authorList>
            <person name="Bernier A.-M."/>
            <person name="Bernard K."/>
            <person name="Domingo M.-C."/>
        </authorList>
    </citation>
    <scope>NUCLEOTIDE SEQUENCE [LARGE SCALE GENOMIC DNA]</scope>
    <source>
        <strain evidence="6 7">NML 160184</strain>
    </source>
</reference>
<evidence type="ECO:0000256" key="3">
    <source>
        <dbReference type="ARBA" id="ARBA00023163"/>
    </source>
</evidence>
<keyword evidence="3" id="KW-0804">Transcription</keyword>
<dbReference type="GO" id="GO:0003677">
    <property type="term" value="F:DNA binding"/>
    <property type="evidence" value="ECO:0007669"/>
    <property type="project" value="UniProtKB-UniRule"/>
</dbReference>
<organism evidence="6 7">
    <name type="scientific">Parenemella sanctibonifatiensis</name>
    <dbReference type="NCBI Taxonomy" id="2016505"/>
    <lineage>
        <taxon>Bacteria</taxon>
        <taxon>Bacillati</taxon>
        <taxon>Actinomycetota</taxon>
        <taxon>Actinomycetes</taxon>
        <taxon>Propionibacteriales</taxon>
        <taxon>Propionibacteriaceae</taxon>
        <taxon>Parenemella</taxon>
    </lineage>
</organism>
<dbReference type="SUPFAM" id="SSF48498">
    <property type="entry name" value="Tetracyclin repressor-like, C-terminal domain"/>
    <property type="match status" value="1"/>
</dbReference>
<keyword evidence="2 4" id="KW-0238">DNA-binding</keyword>
<accession>A0A255EEU3</accession>
<dbReference type="Gene3D" id="1.10.357.10">
    <property type="entry name" value="Tetracycline Repressor, domain 2"/>
    <property type="match status" value="1"/>
</dbReference>
<feature type="DNA-binding region" description="H-T-H motif" evidence="4">
    <location>
        <begin position="29"/>
        <end position="48"/>
    </location>
</feature>
<dbReference type="RefSeq" id="WP_094450587.1">
    <property type="nucleotide sequence ID" value="NZ_NMVI01000015.1"/>
</dbReference>
<dbReference type="InterPro" id="IPR025996">
    <property type="entry name" value="MT1864/Rv1816-like_C"/>
</dbReference>
<proteinExistence type="predicted"/>
<dbReference type="SUPFAM" id="SSF46689">
    <property type="entry name" value="Homeodomain-like"/>
    <property type="match status" value="1"/>
</dbReference>
<dbReference type="PROSITE" id="PS50977">
    <property type="entry name" value="HTH_TETR_2"/>
    <property type="match status" value="1"/>
</dbReference>
<dbReference type="Pfam" id="PF00440">
    <property type="entry name" value="TetR_N"/>
    <property type="match status" value="1"/>
</dbReference>
<dbReference type="Proteomes" id="UP000216533">
    <property type="component" value="Unassembled WGS sequence"/>
</dbReference>
<dbReference type="InterPro" id="IPR009057">
    <property type="entry name" value="Homeodomain-like_sf"/>
</dbReference>
<evidence type="ECO:0000313" key="7">
    <source>
        <dbReference type="Proteomes" id="UP000216533"/>
    </source>
</evidence>
<dbReference type="AlphaFoldDB" id="A0A255EEU3"/>
<gene>
    <name evidence="6" type="ORF">CGZ92_06600</name>
</gene>
<evidence type="ECO:0000256" key="1">
    <source>
        <dbReference type="ARBA" id="ARBA00023015"/>
    </source>
</evidence>
<name>A0A255EEU3_9ACTN</name>
<evidence type="ECO:0000313" key="6">
    <source>
        <dbReference type="EMBL" id="OYN87922.1"/>
    </source>
</evidence>
<feature type="domain" description="HTH tetR-type" evidence="5">
    <location>
        <begin position="6"/>
        <end position="66"/>
    </location>
</feature>
<sequence>MAYHHGNLRAELVRIGVELAADGGPEAVVLREVARRAGVSASAAYRHFSGQDELRDAIRQVALAALHRRICLELAWLAPDASHAEVLLAAGRGYFVFGVEESDLFRALVNRQPMHSFEDPDPFRLMVQLVREALPDADEAALFRHAVTLWSAVHGYTSLCGVGALHSLPLDQKYTMLEPVLMPAVTAVLRLPDGAGQSES</sequence>
<dbReference type="InterPro" id="IPR001647">
    <property type="entry name" value="HTH_TetR"/>
</dbReference>
<keyword evidence="1" id="KW-0805">Transcription regulation</keyword>
<evidence type="ECO:0000256" key="4">
    <source>
        <dbReference type="PROSITE-ProRule" id="PRU00335"/>
    </source>
</evidence>
<protein>
    <submittedName>
        <fullName evidence="6">TetR family transcriptional regulator</fullName>
    </submittedName>
</protein>